<dbReference type="PANTHER" id="PTHR40763">
    <property type="entry name" value="MEMBRANE PROTEIN-RELATED"/>
    <property type="match status" value="1"/>
</dbReference>
<feature type="transmembrane region" description="Helical" evidence="2">
    <location>
        <begin position="105"/>
        <end position="124"/>
    </location>
</feature>
<feature type="domain" description="DUF1707" evidence="3">
    <location>
        <begin position="1"/>
        <end position="53"/>
    </location>
</feature>
<evidence type="ECO:0000256" key="2">
    <source>
        <dbReference type="SAM" id="Phobius"/>
    </source>
</evidence>
<accession>A0A4R0GUP9</accession>
<comment type="caution">
    <text evidence="4">The sequence shown here is derived from an EMBL/GenBank/DDBJ whole genome shotgun (WGS) entry which is preliminary data.</text>
</comment>
<dbReference type="AlphaFoldDB" id="A0A4R0GUP9"/>
<proteinExistence type="predicted"/>
<feature type="transmembrane region" description="Helical" evidence="2">
    <location>
        <begin position="130"/>
        <end position="151"/>
    </location>
</feature>
<protein>
    <submittedName>
        <fullName evidence="4">DUF1707 domain-containing protein</fullName>
    </submittedName>
</protein>
<dbReference type="EMBL" id="SJJR01000003">
    <property type="protein sequence ID" value="TCB99298.1"/>
    <property type="molecule type" value="Genomic_DNA"/>
</dbReference>
<dbReference type="Proteomes" id="UP000292274">
    <property type="component" value="Unassembled WGS sequence"/>
</dbReference>
<keyword evidence="2" id="KW-0812">Transmembrane</keyword>
<dbReference type="Pfam" id="PF08044">
    <property type="entry name" value="DUF1707"/>
    <property type="match status" value="1"/>
</dbReference>
<sequence>MRAADADRQVVAERLRVALDEGRLDLHEYDERLQGAYAARTYAELDALVGDLPAAGALAPTAGVAPTQRSGGVPAERTGAEPAPALSAGGRGVTARWLAEVWEPWLRVVGILVAIWAVTSLAAGELLYFWPGWVAGPWGAVVLVGTISGLASGEPQRSAAQQERRRQRRAEKKALKRERKARRDQGEVGPAEATEGSAAGGGSGVRAGDDRGVPEGMDGRAEVPGREGDADYQAAEPGLAEQRRYPDRDA</sequence>
<evidence type="ECO:0000313" key="5">
    <source>
        <dbReference type="Proteomes" id="UP000292274"/>
    </source>
</evidence>
<dbReference type="InterPro" id="IPR012551">
    <property type="entry name" value="DUF1707_SHOCT-like"/>
</dbReference>
<evidence type="ECO:0000313" key="4">
    <source>
        <dbReference type="EMBL" id="TCB99298.1"/>
    </source>
</evidence>
<feature type="compositionally biased region" description="Basic and acidic residues" evidence="1">
    <location>
        <begin position="207"/>
        <end position="229"/>
    </location>
</feature>
<dbReference type="OrthoDB" id="3748531at2"/>
<evidence type="ECO:0000256" key="1">
    <source>
        <dbReference type="SAM" id="MobiDB-lite"/>
    </source>
</evidence>
<keyword evidence="2" id="KW-1133">Transmembrane helix</keyword>
<gene>
    <name evidence="4" type="ORF">E0H26_07615</name>
</gene>
<dbReference type="PANTHER" id="PTHR40763:SF4">
    <property type="entry name" value="DUF1707 DOMAIN-CONTAINING PROTEIN"/>
    <property type="match status" value="1"/>
</dbReference>
<keyword evidence="5" id="KW-1185">Reference proteome</keyword>
<feature type="compositionally biased region" description="Basic and acidic residues" evidence="1">
    <location>
        <begin position="241"/>
        <end position="250"/>
    </location>
</feature>
<feature type="region of interest" description="Disordered" evidence="1">
    <location>
        <begin position="63"/>
        <end position="87"/>
    </location>
</feature>
<reference evidence="4 5" key="1">
    <citation type="submission" date="2019-02" db="EMBL/GenBank/DDBJ databases">
        <title>Jishengella sp. nov., isolated from a root of Zingiber montanum.</title>
        <authorList>
            <person name="Kuncharoen N."/>
            <person name="Kudo T."/>
            <person name="Masahiro Y."/>
            <person name="Ohkuma M."/>
            <person name="Tanasupawat S."/>
        </authorList>
    </citation>
    <scope>NUCLEOTIDE SEQUENCE [LARGE SCALE GENOMIC DNA]</scope>
    <source>
        <strain evidence="4 5">PLAI 1-1</strain>
    </source>
</reference>
<keyword evidence="2" id="KW-0472">Membrane</keyword>
<feature type="compositionally biased region" description="Basic residues" evidence="1">
    <location>
        <begin position="165"/>
        <end position="180"/>
    </location>
</feature>
<organism evidence="4 5">
    <name type="scientific">Micromonospora zingiberis</name>
    <dbReference type="NCBI Taxonomy" id="2053011"/>
    <lineage>
        <taxon>Bacteria</taxon>
        <taxon>Bacillati</taxon>
        <taxon>Actinomycetota</taxon>
        <taxon>Actinomycetes</taxon>
        <taxon>Micromonosporales</taxon>
        <taxon>Micromonosporaceae</taxon>
        <taxon>Micromonospora</taxon>
    </lineage>
</organism>
<evidence type="ECO:0000259" key="3">
    <source>
        <dbReference type="Pfam" id="PF08044"/>
    </source>
</evidence>
<name>A0A4R0GUP9_9ACTN</name>
<feature type="region of interest" description="Disordered" evidence="1">
    <location>
        <begin position="152"/>
        <end position="250"/>
    </location>
</feature>